<proteinExistence type="predicted"/>
<accession>A0A2P2J0Z9</accession>
<name>A0A2P2J0Z9_RHIMU</name>
<organism evidence="1">
    <name type="scientific">Rhizophora mucronata</name>
    <name type="common">Asiatic mangrove</name>
    <dbReference type="NCBI Taxonomy" id="61149"/>
    <lineage>
        <taxon>Eukaryota</taxon>
        <taxon>Viridiplantae</taxon>
        <taxon>Streptophyta</taxon>
        <taxon>Embryophyta</taxon>
        <taxon>Tracheophyta</taxon>
        <taxon>Spermatophyta</taxon>
        <taxon>Magnoliopsida</taxon>
        <taxon>eudicotyledons</taxon>
        <taxon>Gunneridae</taxon>
        <taxon>Pentapetalae</taxon>
        <taxon>rosids</taxon>
        <taxon>fabids</taxon>
        <taxon>Malpighiales</taxon>
        <taxon>Rhizophoraceae</taxon>
        <taxon>Rhizophora</taxon>
    </lineage>
</organism>
<protein>
    <submittedName>
        <fullName evidence="1">Uncharacterized protein</fullName>
    </submittedName>
</protein>
<dbReference type="AlphaFoldDB" id="A0A2P2J0Z9"/>
<evidence type="ECO:0000313" key="1">
    <source>
        <dbReference type="EMBL" id="MBW87143.1"/>
    </source>
</evidence>
<dbReference type="EMBL" id="GGEC01006660">
    <property type="protein sequence ID" value="MBW87143.1"/>
    <property type="molecule type" value="Transcribed_RNA"/>
</dbReference>
<reference evidence="1" key="1">
    <citation type="submission" date="2018-02" db="EMBL/GenBank/DDBJ databases">
        <title>Rhizophora mucronata_Transcriptome.</title>
        <authorList>
            <person name="Meera S.P."/>
            <person name="Sreeshan A."/>
            <person name="Augustine A."/>
        </authorList>
    </citation>
    <scope>NUCLEOTIDE SEQUENCE</scope>
    <source>
        <tissue evidence="1">Leaf</tissue>
    </source>
</reference>
<sequence>MQMLEVEVAWVRHGIMMADRVRKLIPSKIMYPVPSI</sequence>